<evidence type="ECO:0000256" key="5">
    <source>
        <dbReference type="ARBA" id="ARBA00023040"/>
    </source>
</evidence>
<dbReference type="GeneTree" id="ENSGT01050000244840"/>
<keyword evidence="8 12" id="KW-0675">Receptor</keyword>
<dbReference type="GO" id="GO:0007200">
    <property type="term" value="P:phospholipase C-activating G protein-coupled receptor signaling pathway"/>
    <property type="evidence" value="ECO:0007669"/>
    <property type="project" value="TreeGrafter"/>
</dbReference>
<evidence type="ECO:0000313" key="15">
    <source>
        <dbReference type="Ensembl" id="ENSXCOP00000019496.1"/>
    </source>
</evidence>
<reference evidence="15" key="1">
    <citation type="submission" date="2025-08" db="UniProtKB">
        <authorList>
            <consortium name="Ensembl"/>
        </authorList>
    </citation>
    <scope>IDENTIFICATION</scope>
</reference>
<feature type="transmembrane region" description="Helical" evidence="13">
    <location>
        <begin position="140"/>
        <end position="161"/>
    </location>
</feature>
<evidence type="ECO:0000256" key="2">
    <source>
        <dbReference type="ARBA" id="ARBA00022475"/>
    </source>
</evidence>
<sequence>MLLAAVSTRTVRAEPGRRKANRTRSTFQLVCVLVCAGLRAFRVTTRCNLTTLKEKQVKEIQGLTTNLLLPIIYLLTFCIGLPANLLALWILVFRTKRRPSTALLINLTVIDCLLFLVLPFRIVYHFRGNHWELGEPLCRIVMAMLYGNMYSSVWSLAFVAVDRYVAVVHPFGAKRLRSRRWSLGLTAAVWMVMPAAMLPLLLSRQTYPLDDPNITTCHDALPESVQENYFLPYFATLFTTCFLLPFIVVMFCHGAVLRTLLAEGRKYCHAIEVTLLMILMFVAFLLPCNILLILTYSDSWPDGEDLYVHYMTSLAFSTFNSCFHPFVFYFVSRDCRERTRNALCCIPDMEDKPSSRGTHTSSSAGQRSKVTLLTMTSLQGTPDPAARGQHDDMTVS</sequence>
<dbReference type="Pfam" id="PF00001">
    <property type="entry name" value="7tm_1"/>
    <property type="match status" value="1"/>
</dbReference>
<dbReference type="Proteomes" id="UP000261380">
    <property type="component" value="Unplaced"/>
</dbReference>
<dbReference type="PANTHER" id="PTHR24232">
    <property type="entry name" value="G-PROTEIN COUPLED RECEPTOR"/>
    <property type="match status" value="1"/>
</dbReference>
<keyword evidence="4 13" id="KW-1133">Transmembrane helix</keyword>
<feature type="disulfide bond" evidence="11">
    <location>
        <begin position="138"/>
        <end position="217"/>
    </location>
</feature>
<organism evidence="15 16">
    <name type="scientific">Xiphophorus couchianus</name>
    <name type="common">Monterrey platyfish</name>
    <dbReference type="NCBI Taxonomy" id="32473"/>
    <lineage>
        <taxon>Eukaryota</taxon>
        <taxon>Metazoa</taxon>
        <taxon>Chordata</taxon>
        <taxon>Craniata</taxon>
        <taxon>Vertebrata</taxon>
        <taxon>Euteleostomi</taxon>
        <taxon>Actinopterygii</taxon>
        <taxon>Neopterygii</taxon>
        <taxon>Teleostei</taxon>
        <taxon>Neoteleostei</taxon>
        <taxon>Acanthomorphata</taxon>
        <taxon>Ovalentaria</taxon>
        <taxon>Atherinomorphae</taxon>
        <taxon>Cyprinodontiformes</taxon>
        <taxon>Poeciliidae</taxon>
        <taxon>Poeciliinae</taxon>
        <taxon>Xiphophorus</taxon>
    </lineage>
</organism>
<reference evidence="15" key="2">
    <citation type="submission" date="2025-09" db="UniProtKB">
        <authorList>
            <consortium name="Ensembl"/>
        </authorList>
    </citation>
    <scope>IDENTIFICATION</scope>
</reference>
<protein>
    <recommendedName>
        <fullName evidence="14">G-protein coupled receptors family 1 profile domain-containing protein</fullName>
    </recommendedName>
</protein>
<evidence type="ECO:0000256" key="3">
    <source>
        <dbReference type="ARBA" id="ARBA00022692"/>
    </source>
</evidence>
<dbReference type="PROSITE" id="PS50262">
    <property type="entry name" value="G_PROTEIN_RECEP_F1_2"/>
    <property type="match status" value="1"/>
</dbReference>
<keyword evidence="7 11" id="KW-1015">Disulfide bond</keyword>
<keyword evidence="5 12" id="KW-0297">G-protein coupled receptor</keyword>
<dbReference type="PANTHER" id="PTHR24232:SF22">
    <property type="entry name" value="PROTEINASE-ACTIVATED RECEPTOR 4"/>
    <property type="match status" value="1"/>
</dbReference>
<feature type="transmembrane region" description="Helical" evidence="13">
    <location>
        <begin position="273"/>
        <end position="296"/>
    </location>
</feature>
<feature type="transmembrane region" description="Helical" evidence="13">
    <location>
        <begin position="71"/>
        <end position="91"/>
    </location>
</feature>
<dbReference type="InterPro" id="IPR000276">
    <property type="entry name" value="GPCR_Rhodpsn"/>
</dbReference>
<keyword evidence="9" id="KW-0325">Glycoprotein</keyword>
<keyword evidence="3 12" id="KW-0812">Transmembrane</keyword>
<keyword evidence="2" id="KW-1003">Cell membrane</keyword>
<evidence type="ECO:0000256" key="12">
    <source>
        <dbReference type="RuleBase" id="RU000688"/>
    </source>
</evidence>
<comment type="subcellular location">
    <subcellularLocation>
        <location evidence="1">Cell membrane</location>
        <topology evidence="1">Multi-pass membrane protein</topology>
    </subcellularLocation>
</comment>
<dbReference type="FunFam" id="1.20.1070.10:FF:000040">
    <property type="entry name" value="Coagulation factor 2 (thrombin) receptor"/>
    <property type="match status" value="1"/>
</dbReference>
<dbReference type="AlphaFoldDB" id="A0A3B5ME16"/>
<feature type="domain" description="G-protein coupled receptors family 1 profile" evidence="14">
    <location>
        <begin position="83"/>
        <end position="328"/>
    </location>
</feature>
<keyword evidence="16" id="KW-1185">Reference proteome</keyword>
<evidence type="ECO:0000256" key="13">
    <source>
        <dbReference type="SAM" id="Phobius"/>
    </source>
</evidence>
<comment type="similarity">
    <text evidence="12">Belongs to the G-protein coupled receptor 1 family.</text>
</comment>
<accession>A0A3B5ME16</accession>
<feature type="transmembrane region" description="Helical" evidence="13">
    <location>
        <begin position="103"/>
        <end position="120"/>
    </location>
</feature>
<name>A0A3B5ME16_9TELE</name>
<dbReference type="GO" id="GO:0035025">
    <property type="term" value="P:positive regulation of Rho protein signal transduction"/>
    <property type="evidence" value="ECO:0007669"/>
    <property type="project" value="TreeGrafter"/>
</dbReference>
<proteinExistence type="inferred from homology"/>
<feature type="transmembrane region" description="Helical" evidence="13">
    <location>
        <begin position="181"/>
        <end position="202"/>
    </location>
</feature>
<dbReference type="GO" id="GO:0015057">
    <property type="term" value="F:thrombin-activated receptor activity"/>
    <property type="evidence" value="ECO:0007669"/>
    <property type="project" value="InterPro"/>
</dbReference>
<evidence type="ECO:0000256" key="4">
    <source>
        <dbReference type="ARBA" id="ARBA00022989"/>
    </source>
</evidence>
<dbReference type="SUPFAM" id="SSF81321">
    <property type="entry name" value="Family A G protein-coupled receptor-like"/>
    <property type="match status" value="1"/>
</dbReference>
<evidence type="ECO:0000256" key="1">
    <source>
        <dbReference type="ARBA" id="ARBA00004651"/>
    </source>
</evidence>
<evidence type="ECO:0000256" key="10">
    <source>
        <dbReference type="ARBA" id="ARBA00023224"/>
    </source>
</evidence>
<evidence type="ECO:0000256" key="6">
    <source>
        <dbReference type="ARBA" id="ARBA00023136"/>
    </source>
</evidence>
<evidence type="ECO:0000259" key="14">
    <source>
        <dbReference type="PROSITE" id="PS50262"/>
    </source>
</evidence>
<dbReference type="Gene3D" id="1.20.1070.10">
    <property type="entry name" value="Rhodopsin 7-helix transmembrane proteins"/>
    <property type="match status" value="1"/>
</dbReference>
<dbReference type="InterPro" id="IPR003912">
    <property type="entry name" value="Protea_act_rcpt"/>
</dbReference>
<evidence type="ECO:0000313" key="16">
    <source>
        <dbReference type="Proteomes" id="UP000261380"/>
    </source>
</evidence>
<dbReference type="PROSITE" id="PS00237">
    <property type="entry name" value="G_PROTEIN_RECEP_F1_1"/>
    <property type="match status" value="1"/>
</dbReference>
<dbReference type="PRINTS" id="PR00237">
    <property type="entry name" value="GPCRRHODOPSN"/>
</dbReference>
<evidence type="ECO:0000256" key="7">
    <source>
        <dbReference type="ARBA" id="ARBA00023157"/>
    </source>
</evidence>
<evidence type="ECO:0000256" key="9">
    <source>
        <dbReference type="ARBA" id="ARBA00023180"/>
    </source>
</evidence>
<dbReference type="GO" id="GO:0005886">
    <property type="term" value="C:plasma membrane"/>
    <property type="evidence" value="ECO:0007669"/>
    <property type="project" value="UniProtKB-SubCell"/>
</dbReference>
<dbReference type="PRINTS" id="PR01428">
    <property type="entry name" value="PROTEASEAR"/>
</dbReference>
<dbReference type="InterPro" id="IPR017452">
    <property type="entry name" value="GPCR_Rhodpsn_7TM"/>
</dbReference>
<keyword evidence="6 13" id="KW-0472">Membrane</keyword>
<feature type="transmembrane region" description="Helical" evidence="13">
    <location>
        <begin position="308"/>
        <end position="331"/>
    </location>
</feature>
<evidence type="ECO:0000256" key="11">
    <source>
        <dbReference type="PIRSR" id="PIRSR603912-52"/>
    </source>
</evidence>
<keyword evidence="10 12" id="KW-0807">Transducer</keyword>
<dbReference type="GO" id="GO:0007596">
    <property type="term" value="P:blood coagulation"/>
    <property type="evidence" value="ECO:0007669"/>
    <property type="project" value="InterPro"/>
</dbReference>
<dbReference type="Ensembl" id="ENSXCOT00000019736.1">
    <property type="protein sequence ID" value="ENSXCOP00000019496.1"/>
    <property type="gene ID" value="ENSXCOG00000014647.1"/>
</dbReference>
<evidence type="ECO:0000256" key="8">
    <source>
        <dbReference type="ARBA" id="ARBA00023170"/>
    </source>
</evidence>
<dbReference type="STRING" id="32473.ENSXCOP00000019496"/>
<feature type="transmembrane region" description="Helical" evidence="13">
    <location>
        <begin position="230"/>
        <end position="252"/>
    </location>
</feature>